<dbReference type="InterPro" id="IPR021963">
    <property type="entry name" value="Tcell_CD4_Cterm"/>
</dbReference>
<evidence type="ECO:0000256" key="2">
    <source>
        <dbReference type="SAM" id="Phobius"/>
    </source>
</evidence>
<evidence type="ECO:0000313" key="4">
    <source>
        <dbReference type="EMBL" id="KAF1994558.1"/>
    </source>
</evidence>
<feature type="region of interest" description="Disordered" evidence="1">
    <location>
        <begin position="1"/>
        <end position="47"/>
    </location>
</feature>
<feature type="compositionally biased region" description="Polar residues" evidence="1">
    <location>
        <begin position="279"/>
        <end position="309"/>
    </location>
</feature>
<feature type="region of interest" description="Disordered" evidence="1">
    <location>
        <begin position="248"/>
        <end position="358"/>
    </location>
</feature>
<feature type="compositionally biased region" description="Polar residues" evidence="1">
    <location>
        <begin position="337"/>
        <end position="358"/>
    </location>
</feature>
<organism evidence="4 5">
    <name type="scientific">Amniculicola lignicola CBS 123094</name>
    <dbReference type="NCBI Taxonomy" id="1392246"/>
    <lineage>
        <taxon>Eukaryota</taxon>
        <taxon>Fungi</taxon>
        <taxon>Dikarya</taxon>
        <taxon>Ascomycota</taxon>
        <taxon>Pezizomycotina</taxon>
        <taxon>Dothideomycetes</taxon>
        <taxon>Pleosporomycetidae</taxon>
        <taxon>Pleosporales</taxon>
        <taxon>Amniculicolaceae</taxon>
        <taxon>Amniculicola</taxon>
    </lineage>
</organism>
<dbReference type="EMBL" id="ML977656">
    <property type="protein sequence ID" value="KAF1994558.1"/>
    <property type="molecule type" value="Genomic_DNA"/>
</dbReference>
<feature type="region of interest" description="Disordered" evidence="1">
    <location>
        <begin position="183"/>
        <end position="210"/>
    </location>
</feature>
<reference evidence="4" key="1">
    <citation type="journal article" date="2020" name="Stud. Mycol.">
        <title>101 Dothideomycetes genomes: a test case for predicting lifestyles and emergence of pathogens.</title>
        <authorList>
            <person name="Haridas S."/>
            <person name="Albert R."/>
            <person name="Binder M."/>
            <person name="Bloem J."/>
            <person name="Labutti K."/>
            <person name="Salamov A."/>
            <person name="Andreopoulos B."/>
            <person name="Baker S."/>
            <person name="Barry K."/>
            <person name="Bills G."/>
            <person name="Bluhm B."/>
            <person name="Cannon C."/>
            <person name="Castanera R."/>
            <person name="Culley D."/>
            <person name="Daum C."/>
            <person name="Ezra D."/>
            <person name="Gonzalez J."/>
            <person name="Henrissat B."/>
            <person name="Kuo A."/>
            <person name="Liang C."/>
            <person name="Lipzen A."/>
            <person name="Lutzoni F."/>
            <person name="Magnuson J."/>
            <person name="Mondo S."/>
            <person name="Nolan M."/>
            <person name="Ohm R."/>
            <person name="Pangilinan J."/>
            <person name="Park H.-J."/>
            <person name="Ramirez L."/>
            <person name="Alfaro M."/>
            <person name="Sun H."/>
            <person name="Tritt A."/>
            <person name="Yoshinaga Y."/>
            <person name="Zwiers L.-H."/>
            <person name="Turgeon B."/>
            <person name="Goodwin S."/>
            <person name="Spatafora J."/>
            <person name="Crous P."/>
            <person name="Grigoriev I."/>
        </authorList>
    </citation>
    <scope>NUCLEOTIDE SEQUENCE</scope>
    <source>
        <strain evidence="4">CBS 123094</strain>
    </source>
</reference>
<feature type="compositionally biased region" description="Polar residues" evidence="1">
    <location>
        <begin position="38"/>
        <end position="47"/>
    </location>
</feature>
<evidence type="ECO:0000256" key="1">
    <source>
        <dbReference type="SAM" id="MobiDB-lite"/>
    </source>
</evidence>
<protein>
    <recommendedName>
        <fullName evidence="3">T cell CD4 receptor C-terminal region domain-containing protein</fullName>
    </recommendedName>
</protein>
<sequence>MARPARRRFAYKNGGKPEESKTEDDDHSKTDDDVQETKAWQPSWTGLPTQTPMNWFLSQSQTQFSSSASETVISSQTIPAASEFVRVTSVSSGAVPLPTQSGGDDDNNVDFGTDDDKDESNHGIPYAAGVVPIVLLAIIGVAIFFCLRKRKRQRRAKALAQSEAQKLQEVKARNQSYVQPLYAAPPPPAPTQAQYLAPPNQVSPSGPSNPPPVILGPIPGSSGAYFTGIDTSDVMSVNERTGLAALPSVGERNGLGDPFADGNSVQDEPPPPYRPRSVATLSRDTSVRSTNSAFVRSQTHLPHQSQAQPYASPFADPLHEDDMVPVLSTPARRRQPDTLSVVSDVSDQNDPVVSRPNV</sequence>
<proteinExistence type="predicted"/>
<gene>
    <name evidence="4" type="ORF">P154DRAFT_526995</name>
</gene>
<feature type="compositionally biased region" description="Low complexity" evidence="1">
    <location>
        <begin position="191"/>
        <end position="206"/>
    </location>
</feature>
<dbReference type="AlphaFoldDB" id="A0A6A5W0P7"/>
<feature type="transmembrane region" description="Helical" evidence="2">
    <location>
        <begin position="126"/>
        <end position="147"/>
    </location>
</feature>
<dbReference type="OrthoDB" id="3935400at2759"/>
<feature type="compositionally biased region" description="Basic and acidic residues" evidence="1">
    <location>
        <begin position="15"/>
        <end position="36"/>
    </location>
</feature>
<keyword evidence="2" id="KW-1133">Transmembrane helix</keyword>
<evidence type="ECO:0000313" key="5">
    <source>
        <dbReference type="Proteomes" id="UP000799779"/>
    </source>
</evidence>
<name>A0A6A5W0P7_9PLEO</name>
<feature type="compositionally biased region" description="Basic residues" evidence="1">
    <location>
        <begin position="1"/>
        <end position="10"/>
    </location>
</feature>
<feature type="compositionally biased region" description="Acidic residues" evidence="1">
    <location>
        <begin position="103"/>
        <end position="118"/>
    </location>
</feature>
<dbReference type="Proteomes" id="UP000799779">
    <property type="component" value="Unassembled WGS sequence"/>
</dbReference>
<keyword evidence="2" id="KW-0472">Membrane</keyword>
<feature type="region of interest" description="Disordered" evidence="1">
    <location>
        <begin position="93"/>
        <end position="120"/>
    </location>
</feature>
<feature type="domain" description="T cell CD4 receptor C-terminal region" evidence="3">
    <location>
        <begin position="133"/>
        <end position="162"/>
    </location>
</feature>
<keyword evidence="5" id="KW-1185">Reference proteome</keyword>
<accession>A0A6A5W0P7</accession>
<dbReference type="Pfam" id="PF12104">
    <property type="entry name" value="Tcell_CD4_C"/>
    <property type="match status" value="1"/>
</dbReference>
<keyword evidence="2" id="KW-0812">Transmembrane</keyword>
<evidence type="ECO:0000259" key="3">
    <source>
        <dbReference type="Pfam" id="PF12104"/>
    </source>
</evidence>